<organism evidence="1">
    <name type="scientific">Dulem virus 177</name>
    <dbReference type="NCBI Taxonomy" id="3145654"/>
    <lineage>
        <taxon>Viruses</taxon>
        <taxon>Monodnaviria</taxon>
        <taxon>Sangervirae</taxon>
        <taxon>Phixviricota</taxon>
        <taxon>Malgrandaviricetes</taxon>
        <taxon>Petitvirales</taxon>
        <taxon>Microviridae</taxon>
        <taxon>Microvirus</taxon>
    </lineage>
</organism>
<reference evidence="1" key="1">
    <citation type="submission" date="2024-03" db="EMBL/GenBank/DDBJ databases">
        <title>Diverse circular DNA viruses in blood, oral, and fecal samples of captive lemurs.</title>
        <authorList>
            <person name="Paietta E.N."/>
            <person name="Kraberger S."/>
            <person name="Lund M.C."/>
            <person name="Custer J.M."/>
            <person name="Vargas K.M."/>
            <person name="Ehmke E.E."/>
            <person name="Yoder A.D."/>
            <person name="Varsani A."/>
        </authorList>
    </citation>
    <scope>NUCLEOTIDE SEQUENCE</scope>
    <source>
        <strain evidence="1">Duke_24FF_1127</strain>
    </source>
</reference>
<sequence length="96" mass="11251">MVSFSFKSDCYAYFKRNIDPRWVFKSCDTGSVLTGRELFEGLFDDFLGYVNGRPFLYGGEAIVLTEDLSSFDKFYCCSINHFKRVKKINGFYREVF</sequence>
<dbReference type="EMBL" id="PP511500">
    <property type="protein sequence ID" value="XCD04743.1"/>
    <property type="molecule type" value="Genomic_DNA"/>
</dbReference>
<name>A0AAU8AXJ8_9VIRU</name>
<proteinExistence type="predicted"/>
<accession>A0AAU8AXJ8</accession>
<protein>
    <submittedName>
        <fullName evidence="1">Uncharacterized protein</fullName>
    </submittedName>
</protein>
<evidence type="ECO:0000313" key="1">
    <source>
        <dbReference type="EMBL" id="XCD04743.1"/>
    </source>
</evidence>